<sequence>DTAPDTTSDDRDDRGHDGFRPGAGRKRKQSAASIQIMAKLTQWIDELKWSHQDIQSSYRDNVTALLVIFNIILENVNLIQTAAIVKAGFYLGRRYSTLDTLVSHWNKYKEVYVGSGFRGGSVDQRSTDLFTTLPYFIITTIMNRHAAGVTTTVKDIQQQLLIHMLSYGLLKDATNLTQDPNRLKRIGQFLIKYASALKLEKKKEAVICYMDESYVTTGHHSHYGWYLDHEDKDIRTGAGVGKRFILVHAITNDGLLHKTGNSNNKTISAKLIYEAKHPLGDYHSNMNAKYGRKKRMILVLDNAPYHEERGDDYVNIKLMSKIDMIDLLVSKGVQNITIIRNGYPKEFQANEWKFNGPLGPYKKRIAVVHEKLDQTIS</sequence>
<dbReference type="Proteomes" id="UP000663874">
    <property type="component" value="Unassembled WGS sequence"/>
</dbReference>
<organism evidence="2 3">
    <name type="scientific">Rotaria sordida</name>
    <dbReference type="NCBI Taxonomy" id="392033"/>
    <lineage>
        <taxon>Eukaryota</taxon>
        <taxon>Metazoa</taxon>
        <taxon>Spiralia</taxon>
        <taxon>Gnathifera</taxon>
        <taxon>Rotifera</taxon>
        <taxon>Eurotatoria</taxon>
        <taxon>Bdelloidea</taxon>
        <taxon>Philodinida</taxon>
        <taxon>Philodinidae</taxon>
        <taxon>Rotaria</taxon>
    </lineage>
</organism>
<feature type="region of interest" description="Disordered" evidence="1">
    <location>
        <begin position="1"/>
        <end position="28"/>
    </location>
</feature>
<evidence type="ECO:0000256" key="1">
    <source>
        <dbReference type="SAM" id="MobiDB-lite"/>
    </source>
</evidence>
<dbReference type="AlphaFoldDB" id="A0A819V4J8"/>
<dbReference type="InterPro" id="IPR036397">
    <property type="entry name" value="RNaseH_sf"/>
</dbReference>
<reference evidence="2" key="1">
    <citation type="submission" date="2021-02" db="EMBL/GenBank/DDBJ databases">
        <authorList>
            <person name="Nowell W R."/>
        </authorList>
    </citation>
    <scope>NUCLEOTIDE SEQUENCE</scope>
</reference>
<dbReference type="EMBL" id="CAJOBE010009965">
    <property type="protein sequence ID" value="CAF4096884.1"/>
    <property type="molecule type" value="Genomic_DNA"/>
</dbReference>
<accession>A0A819V4J8</accession>
<proteinExistence type="predicted"/>
<dbReference type="Gene3D" id="3.30.420.10">
    <property type="entry name" value="Ribonuclease H-like superfamily/Ribonuclease H"/>
    <property type="match status" value="1"/>
</dbReference>
<feature type="non-terminal residue" evidence="2">
    <location>
        <position position="1"/>
    </location>
</feature>
<feature type="compositionally biased region" description="Basic and acidic residues" evidence="1">
    <location>
        <begin position="8"/>
        <end position="19"/>
    </location>
</feature>
<evidence type="ECO:0000313" key="2">
    <source>
        <dbReference type="EMBL" id="CAF4096884.1"/>
    </source>
</evidence>
<dbReference type="GO" id="GO:0003676">
    <property type="term" value="F:nucleic acid binding"/>
    <property type="evidence" value="ECO:0007669"/>
    <property type="project" value="InterPro"/>
</dbReference>
<evidence type="ECO:0000313" key="3">
    <source>
        <dbReference type="Proteomes" id="UP000663874"/>
    </source>
</evidence>
<evidence type="ECO:0008006" key="4">
    <source>
        <dbReference type="Google" id="ProtNLM"/>
    </source>
</evidence>
<comment type="caution">
    <text evidence="2">The sequence shown here is derived from an EMBL/GenBank/DDBJ whole genome shotgun (WGS) entry which is preliminary data.</text>
</comment>
<name>A0A819V4J8_9BILA</name>
<protein>
    <recommendedName>
        <fullName evidence="4">Transposase</fullName>
    </recommendedName>
</protein>
<gene>
    <name evidence="2" type="ORF">FNK824_LOCUS31198</name>
</gene>